<dbReference type="OrthoDB" id="419537at2759"/>
<dbReference type="FunFam" id="3.30.420.40:FF:000092">
    <property type="entry name" value="Phosphotransferase"/>
    <property type="match status" value="1"/>
</dbReference>
<keyword evidence="8 11" id="KW-0324">Glycolysis</keyword>
<evidence type="ECO:0000313" key="15">
    <source>
        <dbReference type="Proteomes" id="UP000462212"/>
    </source>
</evidence>
<evidence type="ECO:0000256" key="2">
    <source>
        <dbReference type="ARBA" id="ARBA00005028"/>
    </source>
</evidence>
<dbReference type="Pfam" id="PF03727">
    <property type="entry name" value="Hexokinase_2"/>
    <property type="match status" value="1"/>
</dbReference>
<dbReference type="SUPFAM" id="SSF53067">
    <property type="entry name" value="Actin-like ATPase domain"/>
    <property type="match status" value="2"/>
</dbReference>
<dbReference type="Gene3D" id="1.10.287.1250">
    <property type="match status" value="1"/>
</dbReference>
<keyword evidence="6 11" id="KW-0418">Kinase</keyword>
<dbReference type="GO" id="GO:0005524">
    <property type="term" value="F:ATP binding"/>
    <property type="evidence" value="ECO:0007669"/>
    <property type="project" value="UniProtKB-UniRule"/>
</dbReference>
<name>A0A8H8RL09_9HELO</name>
<dbReference type="EMBL" id="QGMJ01000472">
    <property type="protein sequence ID" value="TVY35976.1"/>
    <property type="molecule type" value="Genomic_DNA"/>
</dbReference>
<dbReference type="Gene3D" id="3.40.367.20">
    <property type="match status" value="1"/>
</dbReference>
<organism evidence="14 15">
    <name type="scientific">Lachnellula subtilissima</name>
    <dbReference type="NCBI Taxonomy" id="602034"/>
    <lineage>
        <taxon>Eukaryota</taxon>
        <taxon>Fungi</taxon>
        <taxon>Dikarya</taxon>
        <taxon>Ascomycota</taxon>
        <taxon>Pezizomycotina</taxon>
        <taxon>Leotiomycetes</taxon>
        <taxon>Helotiales</taxon>
        <taxon>Lachnaceae</taxon>
        <taxon>Lachnellula</taxon>
    </lineage>
</organism>
<sequence length="483" mass="53677">MADVPKDLLQQIERLEKLFTVDAPMLKKVTDHFITELDKGLSVEGGSIPMNPTWCMGFPTGDETGTFLALDMGGTNLRVCEIILTDQKSEFDIIQSKYRMPEELKTGEADELWEYIADCLQQFVETHHDGKKLDELHLGFTFSFPATQDYIDHGVLQRWTKGFDIAGVEGENVVPMFEAAIAKRDITNIEKGVPIKLTALINDTTGTMIASAYTDPKMKIGCIFGTGCNAAYMEDCGSIPKLAHMNLPKDMPMAINCEWGAFDNEHKVLPRTQYDIIVDKDSPRPGQQAFEKMIAGLYLGEIFRLVLVDLHDNKEIHIFEGQNIDKLRKAYTLDSSFLSLVEEDPFENLSETGDLFSNKLSITTTRPELELIRRLAELIGTRAARLSACGVAAIAKKKGYKTCHVGADGSVFNKYPHFKQRGAVALREILDWPAKKSPKEEDPIEILAAEDGSGVGAALIAALTLKRVKEGNMAGILHPENYK</sequence>
<evidence type="ECO:0000259" key="12">
    <source>
        <dbReference type="Pfam" id="PF00349"/>
    </source>
</evidence>
<dbReference type="GO" id="GO:0005739">
    <property type="term" value="C:mitochondrion"/>
    <property type="evidence" value="ECO:0007669"/>
    <property type="project" value="TreeGrafter"/>
</dbReference>
<reference evidence="14 15" key="1">
    <citation type="submission" date="2018-05" db="EMBL/GenBank/DDBJ databases">
        <title>Genome sequencing and assembly of the regulated plant pathogen Lachnellula willkommii and related sister species for the development of diagnostic species identification markers.</title>
        <authorList>
            <person name="Giroux E."/>
            <person name="Bilodeau G."/>
        </authorList>
    </citation>
    <scope>NUCLEOTIDE SEQUENCE [LARGE SCALE GENOMIC DNA]</scope>
    <source>
        <strain evidence="14 15">CBS 197.66</strain>
    </source>
</reference>
<evidence type="ECO:0000256" key="11">
    <source>
        <dbReference type="RuleBase" id="RU362007"/>
    </source>
</evidence>
<evidence type="ECO:0000256" key="3">
    <source>
        <dbReference type="ARBA" id="ARBA00009225"/>
    </source>
</evidence>
<dbReference type="PROSITE" id="PS51748">
    <property type="entry name" value="HEXOKINASE_2"/>
    <property type="match status" value="1"/>
</dbReference>
<feature type="domain" description="Hexokinase N-terminal" evidence="12">
    <location>
        <begin position="12"/>
        <end position="213"/>
    </location>
</feature>
<comment type="pathway">
    <text evidence="1">Carbohydrate degradation; glycolysis; D-glyceraldehyde 3-phosphate and glycerone phosphate from D-glucose: step 1/4.</text>
</comment>
<dbReference type="InterPro" id="IPR001312">
    <property type="entry name" value="Hexokinase"/>
</dbReference>
<comment type="similarity">
    <text evidence="3 11">Belongs to the hexokinase family.</text>
</comment>
<dbReference type="GO" id="GO:0006006">
    <property type="term" value="P:glucose metabolic process"/>
    <property type="evidence" value="ECO:0007669"/>
    <property type="project" value="TreeGrafter"/>
</dbReference>
<dbReference type="GO" id="GO:0005536">
    <property type="term" value="F:D-glucose binding"/>
    <property type="evidence" value="ECO:0007669"/>
    <property type="project" value="InterPro"/>
</dbReference>
<dbReference type="AlphaFoldDB" id="A0A8H8RL09"/>
<evidence type="ECO:0000256" key="1">
    <source>
        <dbReference type="ARBA" id="ARBA00004888"/>
    </source>
</evidence>
<dbReference type="InterPro" id="IPR022672">
    <property type="entry name" value="Hexokinase_N"/>
</dbReference>
<dbReference type="GO" id="GO:0004340">
    <property type="term" value="F:glucokinase activity"/>
    <property type="evidence" value="ECO:0007669"/>
    <property type="project" value="TreeGrafter"/>
</dbReference>
<dbReference type="GO" id="GO:0005829">
    <property type="term" value="C:cytosol"/>
    <property type="evidence" value="ECO:0007669"/>
    <property type="project" value="TreeGrafter"/>
</dbReference>
<keyword evidence="7 11" id="KW-0067">ATP-binding</keyword>
<dbReference type="UniPathway" id="UPA00109">
    <property type="reaction ID" value="UER00180"/>
</dbReference>
<evidence type="ECO:0000256" key="8">
    <source>
        <dbReference type="ARBA" id="ARBA00023152"/>
    </source>
</evidence>
<keyword evidence="15" id="KW-1185">Reference proteome</keyword>
<dbReference type="PROSITE" id="PS00378">
    <property type="entry name" value="HEXOKINASE_1"/>
    <property type="match status" value="1"/>
</dbReference>
<keyword evidence="5 11" id="KW-0547">Nucleotide-binding</keyword>
<evidence type="ECO:0000256" key="10">
    <source>
        <dbReference type="ARBA" id="ARBA00047905"/>
    </source>
</evidence>
<dbReference type="PRINTS" id="PR00475">
    <property type="entry name" value="HEXOKINASE"/>
</dbReference>
<evidence type="ECO:0000256" key="7">
    <source>
        <dbReference type="ARBA" id="ARBA00022840"/>
    </source>
</evidence>
<dbReference type="GO" id="GO:0001678">
    <property type="term" value="P:intracellular glucose homeostasis"/>
    <property type="evidence" value="ECO:0007669"/>
    <property type="project" value="InterPro"/>
</dbReference>
<evidence type="ECO:0000256" key="5">
    <source>
        <dbReference type="ARBA" id="ARBA00022741"/>
    </source>
</evidence>
<proteinExistence type="inferred from homology"/>
<dbReference type="PANTHER" id="PTHR19443">
    <property type="entry name" value="HEXOKINASE"/>
    <property type="match status" value="1"/>
</dbReference>
<dbReference type="GO" id="GO:0006013">
    <property type="term" value="P:mannose metabolic process"/>
    <property type="evidence" value="ECO:0007669"/>
    <property type="project" value="TreeGrafter"/>
</dbReference>
<dbReference type="InterPro" id="IPR019807">
    <property type="entry name" value="Hexokinase_BS"/>
</dbReference>
<dbReference type="GO" id="GO:0008865">
    <property type="term" value="F:fructokinase activity"/>
    <property type="evidence" value="ECO:0007669"/>
    <property type="project" value="TreeGrafter"/>
</dbReference>
<comment type="caution">
    <text evidence="14">The sequence shown here is derived from an EMBL/GenBank/DDBJ whole genome shotgun (WGS) entry which is preliminary data.</text>
</comment>
<keyword evidence="4 11" id="KW-0808">Transferase</keyword>
<evidence type="ECO:0000256" key="6">
    <source>
        <dbReference type="ARBA" id="ARBA00022777"/>
    </source>
</evidence>
<comment type="catalytic activity">
    <reaction evidence="9">
        <text>a D-hexose + ATP = a D-hexose 6-phosphate + ADP + H(+)</text>
        <dbReference type="Rhea" id="RHEA:22740"/>
        <dbReference type="ChEBI" id="CHEBI:4194"/>
        <dbReference type="ChEBI" id="CHEBI:15378"/>
        <dbReference type="ChEBI" id="CHEBI:30616"/>
        <dbReference type="ChEBI" id="CHEBI:229467"/>
        <dbReference type="ChEBI" id="CHEBI:456216"/>
        <dbReference type="EC" id="2.7.1.1"/>
    </reaction>
    <physiologicalReaction direction="left-to-right" evidence="9">
        <dbReference type="Rhea" id="RHEA:22741"/>
    </physiologicalReaction>
</comment>
<gene>
    <name evidence="14" type="primary">hxkA_1</name>
    <name evidence="14" type="ORF">LSUB1_G005605</name>
</gene>
<comment type="pathway">
    <text evidence="2">Carbohydrate metabolism; hexose metabolism.</text>
</comment>
<evidence type="ECO:0000313" key="14">
    <source>
        <dbReference type="EMBL" id="TVY35976.1"/>
    </source>
</evidence>
<dbReference type="Gene3D" id="3.30.420.40">
    <property type="match status" value="1"/>
</dbReference>
<dbReference type="InterPro" id="IPR043129">
    <property type="entry name" value="ATPase_NBD"/>
</dbReference>
<accession>A0A8H8RL09</accession>
<dbReference type="Pfam" id="PF00349">
    <property type="entry name" value="Hexokinase_1"/>
    <property type="match status" value="1"/>
</dbReference>
<dbReference type="GO" id="GO:0006096">
    <property type="term" value="P:glycolytic process"/>
    <property type="evidence" value="ECO:0007669"/>
    <property type="project" value="UniProtKB-UniPathway"/>
</dbReference>
<evidence type="ECO:0000256" key="4">
    <source>
        <dbReference type="ARBA" id="ARBA00022679"/>
    </source>
</evidence>
<evidence type="ECO:0000256" key="9">
    <source>
        <dbReference type="ARBA" id="ARBA00044613"/>
    </source>
</evidence>
<dbReference type="FunFam" id="3.40.367.20:FF:000004">
    <property type="entry name" value="Phosphotransferase"/>
    <property type="match status" value="1"/>
</dbReference>
<comment type="catalytic activity">
    <reaction evidence="10">
        <text>D-fructose + ATP = D-fructose 6-phosphate + ADP + H(+)</text>
        <dbReference type="Rhea" id="RHEA:16125"/>
        <dbReference type="ChEBI" id="CHEBI:15378"/>
        <dbReference type="ChEBI" id="CHEBI:30616"/>
        <dbReference type="ChEBI" id="CHEBI:37721"/>
        <dbReference type="ChEBI" id="CHEBI:61527"/>
        <dbReference type="ChEBI" id="CHEBI:456216"/>
        <dbReference type="EC" id="2.7.1.1"/>
    </reaction>
    <physiologicalReaction direction="left-to-right" evidence="10">
        <dbReference type="Rhea" id="RHEA:16126"/>
    </physiologicalReaction>
</comment>
<dbReference type="GO" id="GO:0019158">
    <property type="term" value="F:mannokinase activity"/>
    <property type="evidence" value="ECO:0007669"/>
    <property type="project" value="TreeGrafter"/>
</dbReference>
<dbReference type="InterPro" id="IPR022673">
    <property type="entry name" value="Hexokinase_C"/>
</dbReference>
<dbReference type="EC" id="2.7.1.-" evidence="11"/>
<protein>
    <recommendedName>
        <fullName evidence="11">Phosphotransferase</fullName>
        <ecNumber evidence="11">2.7.1.-</ecNumber>
    </recommendedName>
</protein>
<dbReference type="PANTHER" id="PTHR19443:SF16">
    <property type="entry name" value="HEXOKINASE TYPE 1-RELATED"/>
    <property type="match status" value="1"/>
</dbReference>
<feature type="domain" description="Hexokinase C-terminal" evidence="13">
    <location>
        <begin position="219"/>
        <end position="463"/>
    </location>
</feature>
<evidence type="ECO:0000259" key="13">
    <source>
        <dbReference type="Pfam" id="PF03727"/>
    </source>
</evidence>
<dbReference type="Proteomes" id="UP000462212">
    <property type="component" value="Unassembled WGS sequence"/>
</dbReference>